<evidence type="ECO:0000256" key="2">
    <source>
        <dbReference type="ARBA" id="ARBA00022771"/>
    </source>
</evidence>
<keyword evidence="2 4" id="KW-0863">Zinc-finger</keyword>
<keyword evidence="1" id="KW-0479">Metal-binding</keyword>
<evidence type="ECO:0000259" key="5">
    <source>
        <dbReference type="PROSITE" id="PS51265"/>
    </source>
</evidence>
<sequence>MKKYIIFKNPYILIEDLRRKYKPFFKEYLKDKPTLNLNSYPLNCPFVPGTLKYNKNKTRQGVCEVCYEKFNDYFQHINTKEHRDFAVDDRNFHELDLFIASLNNNAGTFSNYSDVVYDDKCLTNLLPDVDGFINEYLNKK</sequence>
<dbReference type="OrthoDB" id="21380at2759"/>
<keyword evidence="3" id="KW-0862">Zinc</keyword>
<dbReference type="GO" id="GO:0016301">
    <property type="term" value="F:kinase activity"/>
    <property type="evidence" value="ECO:0007669"/>
    <property type="project" value="UniProtKB-KW"/>
</dbReference>
<feature type="domain" description="DBF4-type" evidence="5">
    <location>
        <begin position="56"/>
        <end position="105"/>
    </location>
</feature>
<dbReference type="SMART" id="SM00586">
    <property type="entry name" value="ZnF_DBF"/>
    <property type="match status" value="1"/>
</dbReference>
<dbReference type="GO" id="GO:0005634">
    <property type="term" value="C:nucleus"/>
    <property type="evidence" value="ECO:0007669"/>
    <property type="project" value="UniProtKB-ARBA"/>
</dbReference>
<evidence type="ECO:0000313" key="7">
    <source>
        <dbReference type="Proteomes" id="UP000282876"/>
    </source>
</evidence>
<comment type="caution">
    <text evidence="6">The sequence shown here is derived from an EMBL/GenBank/DDBJ whole genome shotgun (WGS) entry which is preliminary data.</text>
</comment>
<evidence type="ECO:0000313" key="6">
    <source>
        <dbReference type="EMBL" id="RVD91337.1"/>
    </source>
</evidence>
<evidence type="ECO:0000256" key="1">
    <source>
        <dbReference type="ARBA" id="ARBA00022723"/>
    </source>
</evidence>
<dbReference type="EMBL" id="RCSS01000564">
    <property type="protein sequence ID" value="RVD91337.1"/>
    <property type="molecule type" value="Genomic_DNA"/>
</dbReference>
<dbReference type="AlphaFoldDB" id="A0A437AJS6"/>
<dbReference type="Proteomes" id="UP000282876">
    <property type="component" value="Unassembled WGS sequence"/>
</dbReference>
<dbReference type="Gene3D" id="6.10.250.3410">
    <property type="entry name" value="DBF zinc finger"/>
    <property type="match status" value="1"/>
</dbReference>
<keyword evidence="6" id="KW-0808">Transferase</keyword>
<reference evidence="6 7" key="1">
    <citation type="submission" date="2018-10" db="EMBL/GenBank/DDBJ databases">
        <title>Draft genome sequence of the microsporidian Tubulinosema ratisbonensis.</title>
        <authorList>
            <person name="Polonais V."/>
            <person name="Peyretaillade E."/>
            <person name="Niehus S."/>
            <person name="Wawrzyniak I."/>
            <person name="Franchet A."/>
            <person name="Gaspin C."/>
            <person name="Reichstadt M."/>
            <person name="Belser C."/>
            <person name="Labadie K."/>
            <person name="Delbac F."/>
            <person name="Ferrandon D."/>
        </authorList>
    </citation>
    <scope>NUCLEOTIDE SEQUENCE [LARGE SCALE GENOMIC DNA]</scope>
    <source>
        <strain evidence="6 7">Franzen</strain>
    </source>
</reference>
<keyword evidence="6" id="KW-0418">Kinase</keyword>
<dbReference type="PROSITE" id="PS51265">
    <property type="entry name" value="ZF_DBF4"/>
    <property type="match status" value="1"/>
</dbReference>
<evidence type="ECO:0000256" key="3">
    <source>
        <dbReference type="ARBA" id="ARBA00022833"/>
    </source>
</evidence>
<proteinExistence type="predicted"/>
<dbReference type="VEuPathDB" id="MicrosporidiaDB:TUBRATIS_22190"/>
<dbReference type="InterPro" id="IPR006572">
    <property type="entry name" value="Znf_DBF"/>
</dbReference>
<dbReference type="InterPro" id="IPR038545">
    <property type="entry name" value="Znf_DBF_sf"/>
</dbReference>
<dbReference type="GO" id="GO:0003676">
    <property type="term" value="F:nucleic acid binding"/>
    <property type="evidence" value="ECO:0007669"/>
    <property type="project" value="InterPro"/>
</dbReference>
<organism evidence="6 7">
    <name type="scientific">Tubulinosema ratisbonensis</name>
    <dbReference type="NCBI Taxonomy" id="291195"/>
    <lineage>
        <taxon>Eukaryota</taxon>
        <taxon>Fungi</taxon>
        <taxon>Fungi incertae sedis</taxon>
        <taxon>Microsporidia</taxon>
        <taxon>Tubulinosematoidea</taxon>
        <taxon>Tubulinosematidae</taxon>
        <taxon>Tubulinosema</taxon>
    </lineage>
</organism>
<evidence type="ECO:0000256" key="4">
    <source>
        <dbReference type="PROSITE-ProRule" id="PRU00600"/>
    </source>
</evidence>
<dbReference type="STRING" id="291195.A0A437AJS6"/>
<accession>A0A437AJS6</accession>
<protein>
    <submittedName>
        <fullName evidence="6">DNA replication kinase</fullName>
    </submittedName>
</protein>
<keyword evidence="7" id="KW-1185">Reference proteome</keyword>
<dbReference type="FunFam" id="6.10.250.3410:FF:000001">
    <property type="entry name" value="Protein DBF4 homolog A"/>
    <property type="match status" value="1"/>
</dbReference>
<gene>
    <name evidence="6" type="ORF">TUBRATIS_22190</name>
</gene>
<name>A0A437AJS6_9MICR</name>
<dbReference type="GO" id="GO:0008270">
    <property type="term" value="F:zinc ion binding"/>
    <property type="evidence" value="ECO:0007669"/>
    <property type="project" value="UniProtKB-KW"/>
</dbReference>
<dbReference type="Pfam" id="PF07535">
    <property type="entry name" value="zf-DBF"/>
    <property type="match status" value="1"/>
</dbReference>